<proteinExistence type="predicted"/>
<accession>A0A838LCS8</accession>
<gene>
    <name evidence="2" type="ORF">HZF05_17845</name>
</gene>
<evidence type="ECO:0008006" key="4">
    <source>
        <dbReference type="Google" id="ProtNLM"/>
    </source>
</evidence>
<dbReference type="RefSeq" id="WP_160363128.1">
    <property type="nucleotide sequence ID" value="NZ_JACEIB010000026.1"/>
</dbReference>
<feature type="compositionally biased region" description="Basic and acidic residues" evidence="1">
    <location>
        <begin position="117"/>
        <end position="132"/>
    </location>
</feature>
<sequence length="213" mass="23762">MVRKQKLKVYRTTIGFHDAYVAAPSQKAALKAWGVDVDLFARGVAEAVDDEKLSEAPLKDPGTVVRVPRGSSEEHMAALPKAKPARRKAAPTPDDEGPPPRRSAKSEPKTPARRTFGRNEEAPEPRNEEPAPKPKARSKPRPSRARLENAEKALERSEAEHREAIDRIREQEKALQTSRRDLESRHEAEFAKLEARIAKARAGYGAALEKWRG</sequence>
<dbReference type="EMBL" id="JACEIB010000026">
    <property type="protein sequence ID" value="MBA2935946.1"/>
    <property type="molecule type" value="Genomic_DNA"/>
</dbReference>
<organism evidence="2 3">
    <name type="scientific">Sphingomonas chungangi</name>
    <dbReference type="NCBI Taxonomy" id="2683589"/>
    <lineage>
        <taxon>Bacteria</taxon>
        <taxon>Pseudomonadati</taxon>
        <taxon>Pseudomonadota</taxon>
        <taxon>Alphaproteobacteria</taxon>
        <taxon>Sphingomonadales</taxon>
        <taxon>Sphingomonadaceae</taxon>
        <taxon>Sphingomonas</taxon>
    </lineage>
</organism>
<feature type="compositionally biased region" description="Basic residues" evidence="1">
    <location>
        <begin position="134"/>
        <end position="144"/>
    </location>
</feature>
<feature type="compositionally biased region" description="Basic and acidic residues" evidence="1">
    <location>
        <begin position="145"/>
        <end position="166"/>
    </location>
</feature>
<comment type="caution">
    <text evidence="2">The sequence shown here is derived from an EMBL/GenBank/DDBJ whole genome shotgun (WGS) entry which is preliminary data.</text>
</comment>
<reference evidence="2 3" key="1">
    <citation type="submission" date="2020-07" db="EMBL/GenBank/DDBJ databases">
        <authorList>
            <person name="Sun Q."/>
        </authorList>
    </citation>
    <scope>NUCLEOTIDE SEQUENCE [LARGE SCALE GENOMIC DNA]</scope>
    <source>
        <strain evidence="2 3">CGMCC 1.13654</strain>
    </source>
</reference>
<dbReference type="Proteomes" id="UP000570166">
    <property type="component" value="Unassembled WGS sequence"/>
</dbReference>
<feature type="region of interest" description="Disordered" evidence="1">
    <location>
        <begin position="58"/>
        <end position="166"/>
    </location>
</feature>
<evidence type="ECO:0000313" key="2">
    <source>
        <dbReference type="EMBL" id="MBA2935946.1"/>
    </source>
</evidence>
<evidence type="ECO:0000256" key="1">
    <source>
        <dbReference type="SAM" id="MobiDB-lite"/>
    </source>
</evidence>
<dbReference type="AlphaFoldDB" id="A0A838LCS8"/>
<keyword evidence="3" id="KW-1185">Reference proteome</keyword>
<protein>
    <recommendedName>
        <fullName evidence="4">Cell envelope biogenesis protein TolA</fullName>
    </recommendedName>
</protein>
<name>A0A838LCS8_9SPHN</name>
<evidence type="ECO:0000313" key="3">
    <source>
        <dbReference type="Proteomes" id="UP000570166"/>
    </source>
</evidence>